<dbReference type="AlphaFoldDB" id="A0A0K6G613"/>
<feature type="compositionally biased region" description="Polar residues" evidence="1">
    <location>
        <begin position="24"/>
        <end position="66"/>
    </location>
</feature>
<protein>
    <submittedName>
        <fullName evidence="2">Uncharacterized protein</fullName>
    </submittedName>
</protein>
<sequence length="454" mass="49407">MADKHKSRKQKVVPPAAPRVHASSVKSSNHAQAQSVSDLTREQTPSSGMSTLSTGAYPTPNPTIRKNMSRAESAEPRSNRLPSLDLRASELFRIGSDDARISKQAPRKIKRNKPVLPSESSGSDDNESVGAKGKSKEPLGFNSSFEDGGSDEDEDADKGLKNDDEDEGGGLDEDEGSNEDAGPSTTKSDVKASAKKGSRVQAHNRKAQRGHALTIMLDMTALNQAQEAAKREFPHDESGNRIHFVDNILHPHLEQEFKPEWDVWGKSALSSHLIQRHRSHAPLCFTHIHQTWRSLHRLRIRPGSPAALPAQWATYVLANGNQIPPPPQFRSAYGQDVGAQRAFMNIPIDPDPTNAPFHSPHPNAMPPPPVMTRATPELPEVDPVPPGKTTNGGGKADKGGTKTASPRKKRKSKKSKEIIEDDEEDDADEAIAGPSRLQRNAGHPCSLRLNFKGA</sequence>
<feature type="region of interest" description="Disordered" evidence="1">
    <location>
        <begin position="349"/>
        <end position="454"/>
    </location>
</feature>
<accession>A0A0K6G613</accession>
<keyword evidence="3" id="KW-1185">Reference proteome</keyword>
<feature type="compositionally biased region" description="Acidic residues" evidence="1">
    <location>
        <begin position="163"/>
        <end position="178"/>
    </location>
</feature>
<organism evidence="2 3">
    <name type="scientific">Rhizoctonia solani</name>
    <dbReference type="NCBI Taxonomy" id="456999"/>
    <lineage>
        <taxon>Eukaryota</taxon>
        <taxon>Fungi</taxon>
        <taxon>Dikarya</taxon>
        <taxon>Basidiomycota</taxon>
        <taxon>Agaricomycotina</taxon>
        <taxon>Agaricomycetes</taxon>
        <taxon>Cantharellales</taxon>
        <taxon>Ceratobasidiaceae</taxon>
        <taxon>Rhizoctonia</taxon>
    </lineage>
</organism>
<evidence type="ECO:0000313" key="2">
    <source>
        <dbReference type="EMBL" id="CUA74043.1"/>
    </source>
</evidence>
<dbReference type="Proteomes" id="UP000044841">
    <property type="component" value="Unassembled WGS sequence"/>
</dbReference>
<feature type="compositionally biased region" description="Basic residues" evidence="1">
    <location>
        <begin position="405"/>
        <end position="414"/>
    </location>
</feature>
<proteinExistence type="predicted"/>
<feature type="compositionally biased region" description="Basic residues" evidence="1">
    <location>
        <begin position="1"/>
        <end position="11"/>
    </location>
</feature>
<reference evidence="2 3" key="1">
    <citation type="submission" date="2015-07" db="EMBL/GenBank/DDBJ databases">
        <authorList>
            <person name="Noorani M."/>
        </authorList>
    </citation>
    <scope>NUCLEOTIDE SEQUENCE [LARGE SCALE GENOMIC DNA]</scope>
    <source>
        <strain evidence="2">BBA 69670</strain>
    </source>
</reference>
<feature type="compositionally biased region" description="Acidic residues" evidence="1">
    <location>
        <begin position="419"/>
        <end position="429"/>
    </location>
</feature>
<feature type="compositionally biased region" description="Basic residues" evidence="1">
    <location>
        <begin position="193"/>
        <end position="209"/>
    </location>
</feature>
<feature type="compositionally biased region" description="Basic and acidic residues" evidence="1">
    <location>
        <begin position="87"/>
        <end position="101"/>
    </location>
</feature>
<dbReference type="EMBL" id="CYGV01001402">
    <property type="protein sequence ID" value="CUA74043.1"/>
    <property type="molecule type" value="Genomic_DNA"/>
</dbReference>
<evidence type="ECO:0000256" key="1">
    <source>
        <dbReference type="SAM" id="MobiDB-lite"/>
    </source>
</evidence>
<feature type="region of interest" description="Disordered" evidence="1">
    <location>
        <begin position="1"/>
        <end position="210"/>
    </location>
</feature>
<evidence type="ECO:0000313" key="3">
    <source>
        <dbReference type="Proteomes" id="UP000044841"/>
    </source>
</evidence>
<gene>
    <name evidence="2" type="ORF">RSOLAG22IIIB_10916</name>
</gene>
<name>A0A0K6G613_9AGAM</name>